<accession>A0A6J5MSR0</accession>
<dbReference type="Pfam" id="PF13730">
    <property type="entry name" value="HTH_36"/>
    <property type="match status" value="1"/>
</dbReference>
<name>A0A6J5MSR0_9CAUD</name>
<sequence length="141" mass="16153">MDNFQYNKAIAASDTLVTIEAILAYSIANYYNWDTQSPAYPSEDTLATDCKMSTRSVRRALRGLVDKGYMSYTRQYNKPNLYTPVLPMRTFSPVNEDSSGLLKDNIKDKEKIIKEETSIEVLDIEILPAEEYNKLSESMSW</sequence>
<dbReference type="EMBL" id="LR796519">
    <property type="protein sequence ID" value="CAB4149462.1"/>
    <property type="molecule type" value="Genomic_DNA"/>
</dbReference>
<dbReference type="Gene3D" id="1.10.10.10">
    <property type="entry name" value="Winged helix-like DNA-binding domain superfamily/Winged helix DNA-binding domain"/>
    <property type="match status" value="1"/>
</dbReference>
<dbReference type="InterPro" id="IPR036388">
    <property type="entry name" value="WH-like_DNA-bd_sf"/>
</dbReference>
<organism evidence="1">
    <name type="scientific">uncultured Caudovirales phage</name>
    <dbReference type="NCBI Taxonomy" id="2100421"/>
    <lineage>
        <taxon>Viruses</taxon>
        <taxon>Duplodnaviria</taxon>
        <taxon>Heunggongvirae</taxon>
        <taxon>Uroviricota</taxon>
        <taxon>Caudoviricetes</taxon>
        <taxon>Peduoviridae</taxon>
        <taxon>Maltschvirus</taxon>
        <taxon>Maltschvirus maltsch</taxon>
    </lineage>
</organism>
<evidence type="ECO:0000313" key="1">
    <source>
        <dbReference type="EMBL" id="CAB4149462.1"/>
    </source>
</evidence>
<proteinExistence type="predicted"/>
<gene>
    <name evidence="1" type="ORF">UFOVP554_15</name>
</gene>
<protein>
    <submittedName>
        <fullName evidence="1">Helix-turn-helix domain containing protein</fullName>
    </submittedName>
</protein>
<reference evidence="1" key="1">
    <citation type="submission" date="2020-04" db="EMBL/GenBank/DDBJ databases">
        <authorList>
            <person name="Chiriac C."/>
            <person name="Salcher M."/>
            <person name="Ghai R."/>
            <person name="Kavagutti S V."/>
        </authorList>
    </citation>
    <scope>NUCLEOTIDE SEQUENCE</scope>
</reference>